<evidence type="ECO:0000313" key="3">
    <source>
        <dbReference type="Proteomes" id="UP000249016"/>
    </source>
</evidence>
<dbReference type="EMBL" id="QLII01000001">
    <property type="protein sequence ID" value="RAI75081.1"/>
    <property type="molecule type" value="Genomic_DNA"/>
</dbReference>
<dbReference type="Proteomes" id="UP000249016">
    <property type="component" value="Unassembled WGS sequence"/>
</dbReference>
<name>A0A327NIA7_9BACT</name>
<sequence>MFRKFLKILAGLVFVLVVLAGAFVVFGMYVTRQLPWQKPVFDTARPADPGTVGPKGVLIFSKTNGFRHESIEPGIEALKKEGKAKGWDVRTTENGAFFNDAYLSRFKVVVFLSTTGDILTPEQEKSFETFIENGGGYVGIHAASDTEYGWDWYDHMLGTHFRDHPLYPEHTPEAEVITDVRDHPTTKHLPAKFRRADEWYNFKQSVRGKDSIQVLLTLNEATYKATWPKAMGGDHPISWTNKVGKGRVFYTGMGHTDETFTDKYAMPHIMAGIEWAGRFK</sequence>
<dbReference type="Pfam" id="PF06283">
    <property type="entry name" value="ThuA"/>
    <property type="match status" value="1"/>
</dbReference>
<feature type="domain" description="ThuA-like" evidence="1">
    <location>
        <begin position="57"/>
        <end position="276"/>
    </location>
</feature>
<gene>
    <name evidence="2" type="ORF">HMF3257_14285</name>
</gene>
<dbReference type="Gene3D" id="3.40.50.880">
    <property type="match status" value="1"/>
</dbReference>
<dbReference type="PANTHER" id="PTHR40469:SF2">
    <property type="entry name" value="GALACTOSE-BINDING DOMAIN-LIKE SUPERFAMILY PROTEIN"/>
    <property type="match status" value="1"/>
</dbReference>
<dbReference type="SUPFAM" id="SSF52317">
    <property type="entry name" value="Class I glutamine amidotransferase-like"/>
    <property type="match status" value="1"/>
</dbReference>
<dbReference type="PANTHER" id="PTHR40469">
    <property type="entry name" value="SECRETED GLYCOSYL HYDROLASE"/>
    <property type="match status" value="1"/>
</dbReference>
<dbReference type="RefSeq" id="WP_111343075.1">
    <property type="nucleotide sequence ID" value="NZ_QLII01000001.1"/>
</dbReference>
<dbReference type="OrthoDB" id="9816308at2"/>
<reference evidence="2 3" key="1">
    <citation type="submission" date="2018-06" db="EMBL/GenBank/DDBJ databases">
        <title>Spirosoma sp. HMF3257 Genome sequencing and assembly.</title>
        <authorList>
            <person name="Kang H."/>
            <person name="Cha I."/>
            <person name="Kim H."/>
            <person name="Kang J."/>
            <person name="Joh K."/>
        </authorList>
    </citation>
    <scope>NUCLEOTIDE SEQUENCE [LARGE SCALE GENOMIC DNA]</scope>
    <source>
        <strain evidence="2 3">HMF3257</strain>
    </source>
</reference>
<dbReference type="InterPro" id="IPR029062">
    <property type="entry name" value="Class_I_gatase-like"/>
</dbReference>
<organism evidence="2 3">
    <name type="scientific">Spirosoma telluris</name>
    <dbReference type="NCBI Taxonomy" id="2183553"/>
    <lineage>
        <taxon>Bacteria</taxon>
        <taxon>Pseudomonadati</taxon>
        <taxon>Bacteroidota</taxon>
        <taxon>Cytophagia</taxon>
        <taxon>Cytophagales</taxon>
        <taxon>Cytophagaceae</taxon>
        <taxon>Spirosoma</taxon>
    </lineage>
</organism>
<dbReference type="AlphaFoldDB" id="A0A327NIA7"/>
<dbReference type="InterPro" id="IPR029010">
    <property type="entry name" value="ThuA-like"/>
</dbReference>
<proteinExistence type="predicted"/>
<accession>A0A327NIA7</accession>
<evidence type="ECO:0000313" key="2">
    <source>
        <dbReference type="EMBL" id="RAI75081.1"/>
    </source>
</evidence>
<protein>
    <submittedName>
        <fullName evidence="2">ThuA domain-containing protein</fullName>
    </submittedName>
</protein>
<keyword evidence="3" id="KW-1185">Reference proteome</keyword>
<evidence type="ECO:0000259" key="1">
    <source>
        <dbReference type="Pfam" id="PF06283"/>
    </source>
</evidence>
<comment type="caution">
    <text evidence="2">The sequence shown here is derived from an EMBL/GenBank/DDBJ whole genome shotgun (WGS) entry which is preliminary data.</text>
</comment>